<dbReference type="EMBL" id="BSXU01006546">
    <property type="protein sequence ID" value="GMG55954.1"/>
    <property type="molecule type" value="Genomic_DNA"/>
</dbReference>
<feature type="region of interest" description="Disordered" evidence="1">
    <location>
        <begin position="108"/>
        <end position="142"/>
    </location>
</feature>
<gene>
    <name evidence="2" type="ORF">Amon01_000802300</name>
</gene>
<feature type="region of interest" description="Disordered" evidence="1">
    <location>
        <begin position="179"/>
        <end position="208"/>
    </location>
</feature>
<feature type="compositionally biased region" description="Basic and acidic residues" evidence="1">
    <location>
        <begin position="108"/>
        <end position="122"/>
    </location>
</feature>
<evidence type="ECO:0000256" key="1">
    <source>
        <dbReference type="SAM" id="MobiDB-lite"/>
    </source>
</evidence>
<keyword evidence="3" id="KW-1185">Reference proteome</keyword>
<evidence type="ECO:0000313" key="2">
    <source>
        <dbReference type="EMBL" id="GMG55954.1"/>
    </source>
</evidence>
<dbReference type="Proteomes" id="UP001165063">
    <property type="component" value="Unassembled WGS sequence"/>
</dbReference>
<sequence>MFLLKFCNDFFSYLNTAGNCAQYARPAYLVESNKINIHGINQQAVTNQSPTNIIAESKIHTLNSRIEADNNKENEIDNKRQEKIESLNLPEKQQYMLIDENDRYCVSTREESHHDPIQEHSHSHSRSHSHSSFAPPKTEKLQVFENPNRVRCLECHMYETKDGPKHLNNCSLNKKLDYQRPESHQSQETQQSQQSQKSQQSHQTQDSQLKFQMYQQTQQSELKPQIYQQKQQIRDTQQKQQSIPPTKLYSIRIPSLIRNRLNDTNVWTQ</sequence>
<feature type="compositionally biased region" description="Low complexity" evidence="1">
    <location>
        <begin position="186"/>
        <end position="208"/>
    </location>
</feature>
<dbReference type="AlphaFoldDB" id="A0A9W6Z600"/>
<proteinExistence type="predicted"/>
<feature type="region of interest" description="Disordered" evidence="1">
    <location>
        <begin position="222"/>
        <end position="245"/>
    </location>
</feature>
<name>A0A9W6Z600_AMBMO</name>
<protein>
    <submittedName>
        <fullName evidence="2">Unnamed protein product</fullName>
    </submittedName>
</protein>
<comment type="caution">
    <text evidence="2">The sequence shown here is derived from an EMBL/GenBank/DDBJ whole genome shotgun (WGS) entry which is preliminary data.</text>
</comment>
<accession>A0A9W6Z600</accession>
<evidence type="ECO:0000313" key="3">
    <source>
        <dbReference type="Proteomes" id="UP001165063"/>
    </source>
</evidence>
<organism evidence="2 3">
    <name type="scientific">Ambrosiozyma monospora</name>
    <name type="common">Yeast</name>
    <name type="synonym">Endomycopsis monosporus</name>
    <dbReference type="NCBI Taxonomy" id="43982"/>
    <lineage>
        <taxon>Eukaryota</taxon>
        <taxon>Fungi</taxon>
        <taxon>Dikarya</taxon>
        <taxon>Ascomycota</taxon>
        <taxon>Saccharomycotina</taxon>
        <taxon>Pichiomycetes</taxon>
        <taxon>Pichiales</taxon>
        <taxon>Pichiaceae</taxon>
        <taxon>Ambrosiozyma</taxon>
    </lineage>
</organism>
<reference evidence="2" key="1">
    <citation type="submission" date="2023-04" db="EMBL/GenBank/DDBJ databases">
        <title>Ambrosiozyma monospora NBRC 1965.</title>
        <authorList>
            <person name="Ichikawa N."/>
            <person name="Sato H."/>
            <person name="Tonouchi N."/>
        </authorList>
    </citation>
    <scope>NUCLEOTIDE SEQUENCE</scope>
    <source>
        <strain evidence="2">NBRC 1965</strain>
    </source>
</reference>